<dbReference type="Proteomes" id="UP000245125">
    <property type="component" value="Unassembled WGS sequence"/>
</dbReference>
<keyword evidence="2" id="KW-0805">Transcription regulation</keyword>
<dbReference type="CDD" id="cd06171">
    <property type="entry name" value="Sigma70_r4"/>
    <property type="match status" value="1"/>
</dbReference>
<name>A0A2U3QKN1_9BACT</name>
<evidence type="ECO:0000313" key="8">
    <source>
        <dbReference type="Proteomes" id="UP000245125"/>
    </source>
</evidence>
<dbReference type="Gene3D" id="1.10.10.10">
    <property type="entry name" value="Winged helix-like DNA-binding domain superfamily/Winged helix DNA-binding domain"/>
    <property type="match status" value="1"/>
</dbReference>
<gene>
    <name evidence="7" type="ORF">NBG4_820002</name>
</gene>
<evidence type="ECO:0000256" key="4">
    <source>
        <dbReference type="ARBA" id="ARBA00023163"/>
    </source>
</evidence>
<dbReference type="AlphaFoldDB" id="A0A2U3QKN1"/>
<dbReference type="InterPro" id="IPR014284">
    <property type="entry name" value="RNA_pol_sigma-70_dom"/>
</dbReference>
<keyword evidence="8" id="KW-1185">Reference proteome</keyword>
<dbReference type="SUPFAM" id="SSF88946">
    <property type="entry name" value="Sigma2 domain of RNA polymerase sigma factors"/>
    <property type="match status" value="1"/>
</dbReference>
<dbReference type="PANTHER" id="PTHR43133">
    <property type="entry name" value="RNA POLYMERASE ECF-TYPE SIGMA FACTO"/>
    <property type="match status" value="1"/>
</dbReference>
<dbReference type="InterPro" id="IPR039425">
    <property type="entry name" value="RNA_pol_sigma-70-like"/>
</dbReference>
<dbReference type="Pfam" id="PF04542">
    <property type="entry name" value="Sigma70_r2"/>
    <property type="match status" value="1"/>
</dbReference>
<dbReference type="InterPro" id="IPR007627">
    <property type="entry name" value="RNA_pol_sigma70_r2"/>
</dbReference>
<accession>A0A2U3QKN1</accession>
<dbReference type="SUPFAM" id="SSF88659">
    <property type="entry name" value="Sigma3 and sigma4 domains of RNA polymerase sigma factors"/>
    <property type="match status" value="1"/>
</dbReference>
<feature type="domain" description="RNA polymerase sigma-70 region 2" evidence="5">
    <location>
        <begin position="16"/>
        <end position="78"/>
    </location>
</feature>
<reference evidence="8" key="1">
    <citation type="submission" date="2018-03" db="EMBL/GenBank/DDBJ databases">
        <authorList>
            <person name="Zecchin S."/>
        </authorList>
    </citation>
    <scope>NUCLEOTIDE SEQUENCE [LARGE SCALE GENOMIC DNA]</scope>
</reference>
<feature type="domain" description="RNA polymerase sigma factor 70 region 4 type 2" evidence="6">
    <location>
        <begin position="122"/>
        <end position="173"/>
    </location>
</feature>
<evidence type="ECO:0000259" key="6">
    <source>
        <dbReference type="Pfam" id="PF08281"/>
    </source>
</evidence>
<dbReference type="InterPro" id="IPR013324">
    <property type="entry name" value="RNA_pol_sigma_r3/r4-like"/>
</dbReference>
<evidence type="ECO:0000256" key="2">
    <source>
        <dbReference type="ARBA" id="ARBA00023015"/>
    </source>
</evidence>
<dbReference type="InterPro" id="IPR036388">
    <property type="entry name" value="WH-like_DNA-bd_sf"/>
</dbReference>
<dbReference type="NCBIfam" id="TIGR02937">
    <property type="entry name" value="sigma70-ECF"/>
    <property type="match status" value="1"/>
</dbReference>
<evidence type="ECO:0000259" key="5">
    <source>
        <dbReference type="Pfam" id="PF04542"/>
    </source>
</evidence>
<protein>
    <submittedName>
        <fullName evidence="7">RNA polymerase sigma factor, sigma-70 family</fullName>
    </submittedName>
</protein>
<keyword evidence="3" id="KW-0731">Sigma factor</keyword>
<evidence type="ECO:0000256" key="3">
    <source>
        <dbReference type="ARBA" id="ARBA00023082"/>
    </source>
</evidence>
<dbReference type="Gene3D" id="1.10.1740.10">
    <property type="match status" value="1"/>
</dbReference>
<keyword evidence="4" id="KW-0804">Transcription</keyword>
<dbReference type="Pfam" id="PF08281">
    <property type="entry name" value="Sigma70_r4_2"/>
    <property type="match status" value="1"/>
</dbReference>
<dbReference type="PANTHER" id="PTHR43133:SF51">
    <property type="entry name" value="RNA POLYMERASE SIGMA FACTOR"/>
    <property type="match status" value="1"/>
</dbReference>
<proteinExistence type="inferred from homology"/>
<organism evidence="7 8">
    <name type="scientific">Candidatus Sulfobium mesophilum</name>
    <dbReference type="NCBI Taxonomy" id="2016548"/>
    <lineage>
        <taxon>Bacteria</taxon>
        <taxon>Pseudomonadati</taxon>
        <taxon>Nitrospirota</taxon>
        <taxon>Nitrospiria</taxon>
        <taxon>Nitrospirales</taxon>
        <taxon>Nitrospiraceae</taxon>
        <taxon>Candidatus Sulfobium</taxon>
    </lineage>
</organism>
<evidence type="ECO:0000313" key="7">
    <source>
        <dbReference type="EMBL" id="SPQ01971.1"/>
    </source>
</evidence>
<sequence length="205" mass="23584">MAKRASETKPDFQSIYSSYNEKIRRYLTRLIGEGEADDVTQEVFLKINAALDSFRGDSSLSTWIYRIATNAAMDYRRKSLTIPQEQVTDRGLTSDPACEEEIAVDPGTSPDRQLIRKEMNDCIKGVVDGLPENYRTVLILSDLEELKNNEIAEVLDISLETVKIRLHRARARLKKELEHHCSFYKDERNELACDRKVPSLKFLKK</sequence>
<dbReference type="InterPro" id="IPR013325">
    <property type="entry name" value="RNA_pol_sigma_r2"/>
</dbReference>
<dbReference type="OrthoDB" id="8684701at2"/>
<dbReference type="EMBL" id="OUUY01000133">
    <property type="protein sequence ID" value="SPQ01971.1"/>
    <property type="molecule type" value="Genomic_DNA"/>
</dbReference>
<dbReference type="GO" id="GO:0006352">
    <property type="term" value="P:DNA-templated transcription initiation"/>
    <property type="evidence" value="ECO:0007669"/>
    <property type="project" value="InterPro"/>
</dbReference>
<dbReference type="GO" id="GO:0003677">
    <property type="term" value="F:DNA binding"/>
    <property type="evidence" value="ECO:0007669"/>
    <property type="project" value="InterPro"/>
</dbReference>
<evidence type="ECO:0000256" key="1">
    <source>
        <dbReference type="ARBA" id="ARBA00010641"/>
    </source>
</evidence>
<dbReference type="InterPro" id="IPR013249">
    <property type="entry name" value="RNA_pol_sigma70_r4_t2"/>
</dbReference>
<comment type="similarity">
    <text evidence="1">Belongs to the sigma-70 factor family. ECF subfamily.</text>
</comment>
<dbReference type="GO" id="GO:0016987">
    <property type="term" value="F:sigma factor activity"/>
    <property type="evidence" value="ECO:0007669"/>
    <property type="project" value="UniProtKB-KW"/>
</dbReference>